<dbReference type="EMBL" id="QPMH01000027">
    <property type="protein sequence ID" value="RDD60413.1"/>
    <property type="molecule type" value="Genomic_DNA"/>
</dbReference>
<protein>
    <recommendedName>
        <fullName evidence="1">5-oxoprolinase subunit A</fullName>
        <shortName evidence="1">5-OPase subunit A</shortName>
        <ecNumber evidence="1">3.5.2.9</ecNumber>
    </recommendedName>
    <alternativeName>
        <fullName evidence="1">5-oxoprolinase (ATP-hydrolyzing) subunit A</fullName>
    </alternativeName>
</protein>
<comment type="catalytic activity">
    <reaction evidence="1">
        <text>5-oxo-L-proline + ATP + 2 H2O = L-glutamate + ADP + phosphate + H(+)</text>
        <dbReference type="Rhea" id="RHEA:10348"/>
        <dbReference type="ChEBI" id="CHEBI:15377"/>
        <dbReference type="ChEBI" id="CHEBI:15378"/>
        <dbReference type="ChEBI" id="CHEBI:29985"/>
        <dbReference type="ChEBI" id="CHEBI:30616"/>
        <dbReference type="ChEBI" id="CHEBI:43474"/>
        <dbReference type="ChEBI" id="CHEBI:58402"/>
        <dbReference type="ChEBI" id="CHEBI:456216"/>
        <dbReference type="EC" id="3.5.2.9"/>
    </reaction>
</comment>
<dbReference type="NCBIfam" id="NF003814">
    <property type="entry name" value="PRK05406.1-3"/>
    <property type="match status" value="1"/>
</dbReference>
<dbReference type="PANTHER" id="PTHR30292">
    <property type="entry name" value="UNCHARACTERIZED PROTEIN YBGL-RELATED"/>
    <property type="match status" value="1"/>
</dbReference>
<dbReference type="AlphaFoldDB" id="A0A369T504"/>
<keyword evidence="1" id="KW-0378">Hydrolase</keyword>
<comment type="subunit">
    <text evidence="1">Forms a complex composed of PxpA, PxpB and PxpC.</text>
</comment>
<dbReference type="HAMAP" id="MF_00691">
    <property type="entry name" value="PxpA"/>
    <property type="match status" value="1"/>
</dbReference>
<gene>
    <name evidence="1" type="primary">pxpA</name>
    <name evidence="2" type="ORF">DRB17_18055</name>
</gene>
<dbReference type="NCBIfam" id="NF003816">
    <property type="entry name" value="PRK05406.1-5"/>
    <property type="match status" value="1"/>
</dbReference>
<dbReference type="Pfam" id="PF03746">
    <property type="entry name" value="LamB_YcsF"/>
    <property type="match status" value="1"/>
</dbReference>
<dbReference type="GO" id="GO:0005524">
    <property type="term" value="F:ATP binding"/>
    <property type="evidence" value="ECO:0007669"/>
    <property type="project" value="UniProtKB-UniRule"/>
</dbReference>
<dbReference type="GO" id="GO:0017168">
    <property type="term" value="F:5-oxoprolinase (ATP-hydrolyzing) activity"/>
    <property type="evidence" value="ECO:0007669"/>
    <property type="project" value="UniProtKB-UniRule"/>
</dbReference>
<proteinExistence type="inferred from homology"/>
<keyword evidence="3" id="KW-1185">Reference proteome</keyword>
<evidence type="ECO:0000313" key="2">
    <source>
        <dbReference type="EMBL" id="RDD60413.1"/>
    </source>
</evidence>
<evidence type="ECO:0000313" key="3">
    <source>
        <dbReference type="Proteomes" id="UP000253941"/>
    </source>
</evidence>
<dbReference type="CDD" id="cd10787">
    <property type="entry name" value="LamB_YcsF_like"/>
    <property type="match status" value="1"/>
</dbReference>
<comment type="function">
    <text evidence="1">Catalyzes the cleavage of 5-oxoproline to form L-glutamate coupled to the hydrolysis of ATP to ADP and inorganic phosphate.</text>
</comment>
<dbReference type="Gene3D" id="3.20.20.370">
    <property type="entry name" value="Glycoside hydrolase/deacetylase"/>
    <property type="match status" value="1"/>
</dbReference>
<dbReference type="PANTHER" id="PTHR30292:SF0">
    <property type="entry name" value="5-OXOPROLINASE SUBUNIT A"/>
    <property type="match status" value="1"/>
</dbReference>
<keyword evidence="1" id="KW-0067">ATP-binding</keyword>
<dbReference type="InterPro" id="IPR005501">
    <property type="entry name" value="LamB/YcsF/PxpA-like"/>
</dbReference>
<dbReference type="Proteomes" id="UP000253941">
    <property type="component" value="Unassembled WGS sequence"/>
</dbReference>
<comment type="caution">
    <text evidence="2">The sequence shown here is derived from an EMBL/GenBank/DDBJ whole genome shotgun (WGS) entry which is preliminary data.</text>
</comment>
<dbReference type="InterPro" id="IPR011330">
    <property type="entry name" value="Glyco_hydro/deAcase_b/a-brl"/>
</dbReference>
<dbReference type="GO" id="GO:0005975">
    <property type="term" value="P:carbohydrate metabolic process"/>
    <property type="evidence" value="ECO:0007669"/>
    <property type="project" value="InterPro"/>
</dbReference>
<organism evidence="2 3">
    <name type="scientific">Ferruginivarius sediminum</name>
    <dbReference type="NCBI Taxonomy" id="2661937"/>
    <lineage>
        <taxon>Bacteria</taxon>
        <taxon>Pseudomonadati</taxon>
        <taxon>Pseudomonadota</taxon>
        <taxon>Alphaproteobacteria</taxon>
        <taxon>Rhodospirillales</taxon>
        <taxon>Rhodospirillaceae</taxon>
        <taxon>Ferruginivarius</taxon>
    </lineage>
</organism>
<sequence>MVNLNADMGEGFGVYQIGNDDELLHVIRSANIACGFHAGDPITMRRLVVEAKQAGVSIGAHPGLNDFWGFGRRRLDIKPDDLEAMVAYQIGALRGMARYAETEVTHVKPHGALNNMAAEDYDLAHAIGRAILTVDPGLIYVALSGSEMERAAKDLGLTIAREGFADRRYEADGNLTSRKIPGAVITDPQEAADQVVRMVRDGEITARTGESVKVQAESICIHGDEPTAVAVAKAARDGLEAAGIAVVPLTEMNLKRADAAVGGA</sequence>
<reference evidence="2 3" key="1">
    <citation type="submission" date="2018-07" db="EMBL/GenBank/DDBJ databases">
        <title>Venubactetium sediminum gen. nov., sp. nov., isolated from a marine solar saltern.</title>
        <authorList>
            <person name="Wang S."/>
        </authorList>
    </citation>
    <scope>NUCLEOTIDE SEQUENCE [LARGE SCALE GENOMIC DNA]</scope>
    <source>
        <strain evidence="2 3">WD2A32</strain>
    </source>
</reference>
<name>A0A369T504_9PROT</name>
<keyword evidence="1" id="KW-0547">Nucleotide-binding</keyword>
<comment type="similarity">
    <text evidence="1">Belongs to the LamB/PxpA family.</text>
</comment>
<dbReference type="RefSeq" id="WP_114583629.1">
    <property type="nucleotide sequence ID" value="NZ_QPMH01000027.1"/>
</dbReference>
<accession>A0A369T504</accession>
<evidence type="ECO:0000256" key="1">
    <source>
        <dbReference type="HAMAP-Rule" id="MF_00691"/>
    </source>
</evidence>
<dbReference type="SUPFAM" id="SSF88713">
    <property type="entry name" value="Glycoside hydrolase/deacetylase"/>
    <property type="match status" value="1"/>
</dbReference>
<dbReference type="EC" id="3.5.2.9" evidence="1"/>